<dbReference type="PROSITE" id="PS50972">
    <property type="entry name" value="PTERIN_BINDING"/>
    <property type="match status" value="1"/>
</dbReference>
<dbReference type="GO" id="GO:0046656">
    <property type="term" value="P:folic acid biosynthetic process"/>
    <property type="evidence" value="ECO:0007669"/>
    <property type="project" value="UniProtKB-KW"/>
</dbReference>
<evidence type="ECO:0000256" key="8">
    <source>
        <dbReference type="ARBA" id="ARBA00022909"/>
    </source>
</evidence>
<dbReference type="CDD" id="cd00739">
    <property type="entry name" value="DHPS"/>
    <property type="match status" value="1"/>
</dbReference>
<comment type="caution">
    <text evidence="11">The sequence shown here is derived from an EMBL/GenBank/DDBJ whole genome shotgun (WGS) entry which is preliminary data.</text>
</comment>
<dbReference type="AlphaFoldDB" id="A0A420E8A5"/>
<evidence type="ECO:0000256" key="2">
    <source>
        <dbReference type="ARBA" id="ARBA00001946"/>
    </source>
</evidence>
<dbReference type="PANTHER" id="PTHR20941">
    <property type="entry name" value="FOLATE SYNTHESIS PROTEINS"/>
    <property type="match status" value="1"/>
</dbReference>
<keyword evidence="12" id="KW-1185">Reference proteome</keyword>
<organism evidence="11 12">
    <name type="scientific">Alginatibacterium sediminis</name>
    <dbReference type="NCBI Taxonomy" id="2164068"/>
    <lineage>
        <taxon>Bacteria</taxon>
        <taxon>Pseudomonadati</taxon>
        <taxon>Pseudomonadota</taxon>
        <taxon>Gammaproteobacteria</taxon>
        <taxon>Alteromonadales</taxon>
        <taxon>Alteromonadaceae</taxon>
        <taxon>Alginatibacterium</taxon>
    </lineage>
</organism>
<proteinExistence type="inferred from homology"/>
<reference evidence="11 12" key="1">
    <citation type="submission" date="2018-09" db="EMBL/GenBank/DDBJ databases">
        <authorList>
            <person name="Wang Z."/>
        </authorList>
    </citation>
    <scope>NUCLEOTIDE SEQUENCE [LARGE SCALE GENOMIC DNA]</scope>
    <source>
        <strain evidence="11 12">ALS 81</strain>
    </source>
</reference>
<dbReference type="InterPro" id="IPR000489">
    <property type="entry name" value="Pterin-binding_dom"/>
</dbReference>
<evidence type="ECO:0000313" key="11">
    <source>
        <dbReference type="EMBL" id="RKF15587.1"/>
    </source>
</evidence>
<dbReference type="Proteomes" id="UP000286482">
    <property type="component" value="Unassembled WGS sequence"/>
</dbReference>
<evidence type="ECO:0000256" key="6">
    <source>
        <dbReference type="ARBA" id="ARBA00022723"/>
    </source>
</evidence>
<dbReference type="RefSeq" id="WP_120355673.1">
    <property type="nucleotide sequence ID" value="NZ_RAQO01000008.1"/>
</dbReference>
<name>A0A420E8A5_9ALTE</name>
<dbReference type="Pfam" id="PF00809">
    <property type="entry name" value="Pterin_bind"/>
    <property type="match status" value="1"/>
</dbReference>
<keyword evidence="8 9" id="KW-0289">Folate biosynthesis</keyword>
<feature type="domain" description="Pterin-binding" evidence="10">
    <location>
        <begin position="15"/>
        <end position="267"/>
    </location>
</feature>
<evidence type="ECO:0000256" key="4">
    <source>
        <dbReference type="ARBA" id="ARBA00012458"/>
    </source>
</evidence>
<dbReference type="InterPro" id="IPR006390">
    <property type="entry name" value="DHP_synth_dom"/>
</dbReference>
<keyword evidence="7 9" id="KW-0460">Magnesium</keyword>
<evidence type="ECO:0000259" key="10">
    <source>
        <dbReference type="PROSITE" id="PS50972"/>
    </source>
</evidence>
<comment type="similarity">
    <text evidence="9">Belongs to the DHPS family.</text>
</comment>
<comment type="cofactor">
    <cofactor evidence="2 9">
        <name>Mg(2+)</name>
        <dbReference type="ChEBI" id="CHEBI:18420"/>
    </cofactor>
</comment>
<dbReference type="InterPro" id="IPR045031">
    <property type="entry name" value="DHP_synth-like"/>
</dbReference>
<comment type="catalytic activity">
    <reaction evidence="1">
        <text>(7,8-dihydropterin-6-yl)methyl diphosphate + 4-aminobenzoate = 7,8-dihydropteroate + diphosphate</text>
        <dbReference type="Rhea" id="RHEA:19949"/>
        <dbReference type="ChEBI" id="CHEBI:17836"/>
        <dbReference type="ChEBI" id="CHEBI:17839"/>
        <dbReference type="ChEBI" id="CHEBI:33019"/>
        <dbReference type="ChEBI" id="CHEBI:72950"/>
        <dbReference type="EC" id="2.5.1.15"/>
    </reaction>
</comment>
<comment type="pathway">
    <text evidence="3 9">Cofactor biosynthesis; tetrahydrofolate biosynthesis; 7,8-dihydrofolate from 2-amino-4-hydroxy-6-hydroxymethyl-7,8-dihydropteridine diphosphate and 4-aminobenzoate: step 1/2.</text>
</comment>
<comment type="function">
    <text evidence="9">Catalyzes the condensation of para-aminobenzoate (pABA) with 6-hydroxymethyl-7,8-dihydropterin diphosphate (DHPt-PP) to form 7,8-dihydropteroate (H2Pte), the immediate precursor of folate derivatives.</text>
</comment>
<dbReference type="EC" id="2.5.1.15" evidence="4 9"/>
<dbReference type="PROSITE" id="PS00793">
    <property type="entry name" value="DHPS_2"/>
    <property type="match status" value="1"/>
</dbReference>
<sequence>MTKKFTVSTQCFEEPVIMGILNTTPDSFSDGGDFLDPLKATQRGLEMLDQGAQILDIGGESTRPGAKSVSLDQELQRVIPVIEYIRARSDALISIDTSKALVMREAVMAGANIINDVCALSLEGSLATAVELQVPVCIMHMQGQPRSMQNAPQYHHVVDDVLSFFKQRIELIAAAGLSKDKLIIDPGFGFGKSLEHNYQLLANLARFERFELPLLVGVSRKSMFSKLLHREPQDCMPASITAAILAAQLGGQIFRVHDVWQTKDAFRVYSKLKQSNL</sequence>
<evidence type="ECO:0000256" key="3">
    <source>
        <dbReference type="ARBA" id="ARBA00004763"/>
    </source>
</evidence>
<dbReference type="NCBIfam" id="TIGR01496">
    <property type="entry name" value="DHPS"/>
    <property type="match status" value="1"/>
</dbReference>
<dbReference type="Gene3D" id="3.20.20.20">
    <property type="entry name" value="Dihydropteroate synthase-like"/>
    <property type="match status" value="1"/>
</dbReference>
<dbReference type="SUPFAM" id="SSF51717">
    <property type="entry name" value="Dihydropteroate synthetase-like"/>
    <property type="match status" value="1"/>
</dbReference>
<dbReference type="GO" id="GO:0005829">
    <property type="term" value="C:cytosol"/>
    <property type="evidence" value="ECO:0007669"/>
    <property type="project" value="TreeGrafter"/>
</dbReference>
<gene>
    <name evidence="11" type="primary">folP</name>
    <name evidence="11" type="ORF">DBZ36_14465</name>
</gene>
<dbReference type="PROSITE" id="PS00792">
    <property type="entry name" value="DHPS_1"/>
    <property type="match status" value="1"/>
</dbReference>
<keyword evidence="5 9" id="KW-0808">Transferase</keyword>
<evidence type="ECO:0000256" key="7">
    <source>
        <dbReference type="ARBA" id="ARBA00022842"/>
    </source>
</evidence>
<protein>
    <recommendedName>
        <fullName evidence="4 9">Dihydropteroate synthase</fullName>
        <shortName evidence="9">DHPS</shortName>
        <ecNumber evidence="4 9">2.5.1.15</ecNumber>
    </recommendedName>
    <alternativeName>
        <fullName evidence="9">Dihydropteroate pyrophosphorylase</fullName>
    </alternativeName>
</protein>
<dbReference type="GO" id="GO:0004156">
    <property type="term" value="F:dihydropteroate synthase activity"/>
    <property type="evidence" value="ECO:0007669"/>
    <property type="project" value="UniProtKB-EC"/>
</dbReference>
<evidence type="ECO:0000256" key="5">
    <source>
        <dbReference type="ARBA" id="ARBA00022679"/>
    </source>
</evidence>
<keyword evidence="6 9" id="KW-0479">Metal-binding</keyword>
<evidence type="ECO:0000256" key="9">
    <source>
        <dbReference type="RuleBase" id="RU361205"/>
    </source>
</evidence>
<dbReference type="EMBL" id="RAQO01000008">
    <property type="protein sequence ID" value="RKF15587.1"/>
    <property type="molecule type" value="Genomic_DNA"/>
</dbReference>
<dbReference type="InterPro" id="IPR011005">
    <property type="entry name" value="Dihydropteroate_synth-like_sf"/>
</dbReference>
<dbReference type="UniPathway" id="UPA00077">
    <property type="reaction ID" value="UER00156"/>
</dbReference>
<dbReference type="PANTHER" id="PTHR20941:SF1">
    <property type="entry name" value="FOLIC ACID SYNTHESIS PROTEIN FOL1"/>
    <property type="match status" value="1"/>
</dbReference>
<dbReference type="GO" id="GO:0046654">
    <property type="term" value="P:tetrahydrofolate biosynthetic process"/>
    <property type="evidence" value="ECO:0007669"/>
    <property type="project" value="UniProtKB-UniPathway"/>
</dbReference>
<dbReference type="GO" id="GO:0046872">
    <property type="term" value="F:metal ion binding"/>
    <property type="evidence" value="ECO:0007669"/>
    <property type="project" value="UniProtKB-KW"/>
</dbReference>
<evidence type="ECO:0000256" key="1">
    <source>
        <dbReference type="ARBA" id="ARBA00000012"/>
    </source>
</evidence>
<dbReference type="OrthoDB" id="9811744at2"/>
<evidence type="ECO:0000313" key="12">
    <source>
        <dbReference type="Proteomes" id="UP000286482"/>
    </source>
</evidence>
<accession>A0A420E8A5</accession>